<dbReference type="InParanoid" id="A0A0U5JE47"/>
<evidence type="ECO:0000256" key="1">
    <source>
        <dbReference type="SAM" id="MobiDB-lite"/>
    </source>
</evidence>
<name>A0A0U5JE47_9BACT</name>
<dbReference type="PATRIC" id="fig|389348.3.peg.574"/>
<protein>
    <submittedName>
        <fullName evidence="2">Uncharacterized protein</fullName>
    </submittedName>
</protein>
<reference evidence="3" key="1">
    <citation type="submission" date="2015-09" db="EMBL/GenBank/DDBJ databases">
        <authorList>
            <person name="Bertelli C."/>
        </authorList>
    </citation>
    <scope>NUCLEOTIDE SEQUENCE [LARGE SCALE GENOMIC DNA]</scope>
    <source>
        <strain evidence="3">KNic</strain>
    </source>
</reference>
<evidence type="ECO:0000313" key="3">
    <source>
        <dbReference type="Proteomes" id="UP000069902"/>
    </source>
</evidence>
<evidence type="ECO:0000313" key="2">
    <source>
        <dbReference type="EMBL" id="CUI16149.1"/>
    </source>
</evidence>
<sequence length="466" mass="52918">MNNITNPLDIKANNTNNYNFDTDKLGHLNRHRISANNSKMTCVQKIKDFVTNIFEKISLFFKDLKESIQEYFKKDKNPLKAETTDPSTSPTADNTIAKSKKTSPELLKANAAVSQIPTPVIEEALKEELDLSLTPEYEKLLDAVNKKDKEAFQDLLSKIPKQKLADLIPEILRKVAPRLSNQETAFIFQNLIEKFPEVKEYMTLHNDNPILAPKGVEILVDYLKEKGSLKVDCFVCNDIADFIQKWEGIQSAQAGSKFSFIVRCRSEFPSPFTNHMTPIYAEKTEKGWNVLHSDAAGDFSSIPITVYFAQIIKTPDIAFYSGGSGRQRDPTSCPVFCLRDIVQCSNHPDIFQYLSKSVPAQDPNLEKEPEDSNIISDMITVKSLNMPIEMMTVTQNKELLEEYQAKHGDDKVKGLKKTVTFSEKMQKHQFTIIGKNATPKTVNNLIHERGLKYQRIILRHILQNSP</sequence>
<feature type="region of interest" description="Disordered" evidence="1">
    <location>
        <begin position="79"/>
        <end position="100"/>
    </location>
</feature>
<dbReference type="EMBL" id="LN879502">
    <property type="protein sequence ID" value="CUI16149.1"/>
    <property type="molecule type" value="Genomic_DNA"/>
</dbReference>
<organism evidence="2 3">
    <name type="scientific">Candidatus Protochlamydia naegleriophila</name>
    <dbReference type="NCBI Taxonomy" id="389348"/>
    <lineage>
        <taxon>Bacteria</taxon>
        <taxon>Pseudomonadati</taxon>
        <taxon>Chlamydiota</taxon>
        <taxon>Chlamydiia</taxon>
        <taxon>Parachlamydiales</taxon>
        <taxon>Parachlamydiaceae</taxon>
        <taxon>Candidatus Protochlamydia</taxon>
    </lineage>
</organism>
<dbReference type="Proteomes" id="UP000069902">
    <property type="component" value="Chromosome cPNK"/>
</dbReference>
<gene>
    <name evidence="2" type="ORF">PNK_0521</name>
</gene>
<keyword evidence="3" id="KW-1185">Reference proteome</keyword>
<dbReference type="KEGG" id="pnl:PNK_0521"/>
<dbReference type="RefSeq" id="WP_059060115.1">
    <property type="nucleotide sequence ID" value="NZ_LN879502.1"/>
</dbReference>
<feature type="compositionally biased region" description="Polar residues" evidence="1">
    <location>
        <begin position="84"/>
        <end position="97"/>
    </location>
</feature>
<proteinExistence type="predicted"/>
<dbReference type="AlphaFoldDB" id="A0A0U5JE47"/>
<accession>A0A0U5JE47</accession>